<gene>
    <name evidence="1" type="ORF">J5N97_026167</name>
</gene>
<accession>A0A9D5H693</accession>
<dbReference type="Proteomes" id="UP001085076">
    <property type="component" value="Miscellaneous, Linkage group lg08"/>
</dbReference>
<dbReference type="PANTHER" id="PTHR32467">
    <property type="entry name" value="AP2-LIKE ETHYLENE-RESPONSIVE TRANSCRIPTION FACTOR"/>
    <property type="match status" value="1"/>
</dbReference>
<evidence type="ECO:0000313" key="2">
    <source>
        <dbReference type="Proteomes" id="UP001085076"/>
    </source>
</evidence>
<proteinExistence type="predicted"/>
<dbReference type="PANTHER" id="PTHR32467:SF118">
    <property type="entry name" value="ETHYLENE-RESPONSIVE TRANSCRIPTION FACTOR RAP2-7"/>
    <property type="match status" value="1"/>
</dbReference>
<name>A0A9D5H693_9LILI</name>
<dbReference type="EMBL" id="JAGGNH010000008">
    <property type="protein sequence ID" value="KAJ0965029.1"/>
    <property type="molecule type" value="Genomic_DNA"/>
</dbReference>
<dbReference type="AlphaFoldDB" id="A0A9D5H693"/>
<evidence type="ECO:0000313" key="1">
    <source>
        <dbReference type="EMBL" id="KAJ0965029.1"/>
    </source>
</evidence>
<reference evidence="1" key="2">
    <citation type="journal article" date="2022" name="Hortic Res">
        <title>The genome of Dioscorea zingiberensis sheds light on the biosynthesis, origin and evolution of the medicinally important diosgenin saponins.</title>
        <authorList>
            <person name="Li Y."/>
            <person name="Tan C."/>
            <person name="Li Z."/>
            <person name="Guo J."/>
            <person name="Li S."/>
            <person name="Chen X."/>
            <person name="Wang C."/>
            <person name="Dai X."/>
            <person name="Yang H."/>
            <person name="Song W."/>
            <person name="Hou L."/>
            <person name="Xu J."/>
            <person name="Tong Z."/>
            <person name="Xu A."/>
            <person name="Yuan X."/>
            <person name="Wang W."/>
            <person name="Yang Q."/>
            <person name="Chen L."/>
            <person name="Sun Z."/>
            <person name="Wang K."/>
            <person name="Pan B."/>
            <person name="Chen J."/>
            <person name="Bao Y."/>
            <person name="Liu F."/>
            <person name="Qi X."/>
            <person name="Gang D.R."/>
            <person name="Wen J."/>
            <person name="Li J."/>
        </authorList>
    </citation>
    <scope>NUCLEOTIDE SEQUENCE</scope>
    <source>
        <strain evidence="1">Dzin_1.0</strain>
    </source>
</reference>
<comment type="caution">
    <text evidence="1">The sequence shown here is derived from an EMBL/GenBank/DDBJ whole genome shotgun (WGS) entry which is preliminary data.</text>
</comment>
<reference evidence="1" key="1">
    <citation type="submission" date="2021-03" db="EMBL/GenBank/DDBJ databases">
        <authorList>
            <person name="Li Z."/>
            <person name="Yang C."/>
        </authorList>
    </citation>
    <scope>NUCLEOTIDE SEQUENCE</scope>
    <source>
        <strain evidence="1">Dzin_1.0</strain>
        <tissue evidence="1">Leaf</tissue>
    </source>
</reference>
<protein>
    <submittedName>
        <fullName evidence="1">Uncharacterized protein</fullName>
    </submittedName>
</protein>
<sequence>MSRENVGFLEMIQPHPQSHHRLNGPLVISPMAGMDRERLKDHALEAIGKLPHLVIGLCQMADFSKARRFLMAYDREAIKLRGVDADINFSLAKYEDYLKQMKNLTKEEFVHILR</sequence>
<keyword evidence="2" id="KW-1185">Reference proteome</keyword>
<dbReference type="OrthoDB" id="1730034at2759"/>
<organism evidence="1 2">
    <name type="scientific">Dioscorea zingiberensis</name>
    <dbReference type="NCBI Taxonomy" id="325984"/>
    <lineage>
        <taxon>Eukaryota</taxon>
        <taxon>Viridiplantae</taxon>
        <taxon>Streptophyta</taxon>
        <taxon>Embryophyta</taxon>
        <taxon>Tracheophyta</taxon>
        <taxon>Spermatophyta</taxon>
        <taxon>Magnoliopsida</taxon>
        <taxon>Liliopsida</taxon>
        <taxon>Dioscoreales</taxon>
        <taxon>Dioscoreaceae</taxon>
        <taxon>Dioscorea</taxon>
    </lineage>
</organism>